<name>A0A6A5YHE1_9PLEO</name>
<sequence>MSRVVEPREHSSGETAAWESRGVVRLRRNASRSVATLLSAVLEAGALSRCSCPTEAASVQEGSRDRRRHTGRCAAVLGQGRCFFRESIMAAAKWSNLCLIESPVQPLPNEPPFAAPAYGACPVPLCSESSICAARRFEAFFAAVSHLWHRSIPALDLEFHLGRVVSTPHPIRPLNNGVPKSTEGCPRHL</sequence>
<dbReference type="EMBL" id="ML977366">
    <property type="protein sequence ID" value="KAF2106144.1"/>
    <property type="molecule type" value="Genomic_DNA"/>
</dbReference>
<dbReference type="Proteomes" id="UP000799770">
    <property type="component" value="Unassembled WGS sequence"/>
</dbReference>
<evidence type="ECO:0000313" key="1">
    <source>
        <dbReference type="EMBL" id="KAF2106144.1"/>
    </source>
</evidence>
<reference evidence="1" key="1">
    <citation type="journal article" date="2020" name="Stud. Mycol.">
        <title>101 Dothideomycetes genomes: a test case for predicting lifestyles and emergence of pathogens.</title>
        <authorList>
            <person name="Haridas S."/>
            <person name="Albert R."/>
            <person name="Binder M."/>
            <person name="Bloem J."/>
            <person name="Labutti K."/>
            <person name="Salamov A."/>
            <person name="Andreopoulos B."/>
            <person name="Baker S."/>
            <person name="Barry K."/>
            <person name="Bills G."/>
            <person name="Bluhm B."/>
            <person name="Cannon C."/>
            <person name="Castanera R."/>
            <person name="Culley D."/>
            <person name="Daum C."/>
            <person name="Ezra D."/>
            <person name="Gonzalez J."/>
            <person name="Henrissat B."/>
            <person name="Kuo A."/>
            <person name="Liang C."/>
            <person name="Lipzen A."/>
            <person name="Lutzoni F."/>
            <person name="Magnuson J."/>
            <person name="Mondo S."/>
            <person name="Nolan M."/>
            <person name="Ohm R."/>
            <person name="Pangilinan J."/>
            <person name="Park H.-J."/>
            <person name="Ramirez L."/>
            <person name="Alfaro M."/>
            <person name="Sun H."/>
            <person name="Tritt A."/>
            <person name="Yoshinaga Y."/>
            <person name="Zwiers L.-H."/>
            <person name="Turgeon B."/>
            <person name="Goodwin S."/>
            <person name="Spatafora J."/>
            <person name="Crous P."/>
            <person name="Grigoriev I."/>
        </authorList>
    </citation>
    <scope>NUCLEOTIDE SEQUENCE</scope>
    <source>
        <strain evidence="1">CBS 627.86</strain>
    </source>
</reference>
<dbReference type="AlphaFoldDB" id="A0A6A5YHE1"/>
<evidence type="ECO:0000313" key="2">
    <source>
        <dbReference type="Proteomes" id="UP000799770"/>
    </source>
</evidence>
<gene>
    <name evidence="1" type="ORF">BDV96DRAFT_675770</name>
</gene>
<proteinExistence type="predicted"/>
<keyword evidence="2" id="KW-1185">Reference proteome</keyword>
<protein>
    <submittedName>
        <fullName evidence="1">Uncharacterized protein</fullName>
    </submittedName>
</protein>
<organism evidence="1 2">
    <name type="scientific">Lophiotrema nucula</name>
    <dbReference type="NCBI Taxonomy" id="690887"/>
    <lineage>
        <taxon>Eukaryota</taxon>
        <taxon>Fungi</taxon>
        <taxon>Dikarya</taxon>
        <taxon>Ascomycota</taxon>
        <taxon>Pezizomycotina</taxon>
        <taxon>Dothideomycetes</taxon>
        <taxon>Pleosporomycetidae</taxon>
        <taxon>Pleosporales</taxon>
        <taxon>Lophiotremataceae</taxon>
        <taxon>Lophiotrema</taxon>
    </lineage>
</organism>
<accession>A0A6A5YHE1</accession>